<name>A0A953HQ74_9BACT</name>
<comment type="subcellular location">
    <subcellularLocation>
        <location evidence="1">Cell outer membrane</location>
    </subcellularLocation>
</comment>
<evidence type="ECO:0000256" key="8">
    <source>
        <dbReference type="SAM" id="Coils"/>
    </source>
</evidence>
<dbReference type="InterPro" id="IPR003423">
    <property type="entry name" value="OMP_efflux"/>
</dbReference>
<evidence type="ECO:0000256" key="1">
    <source>
        <dbReference type="ARBA" id="ARBA00004442"/>
    </source>
</evidence>
<dbReference type="EMBL" id="JAHVHU010000013">
    <property type="protein sequence ID" value="MBY5959224.1"/>
    <property type="molecule type" value="Genomic_DNA"/>
</dbReference>
<sequence length="448" mass="51195">MKFNVVFIMIVFFALQKSYGQEDTLRLTLYETIEMAIRNNPDLKRVKLGESLVETQIAGIKSAMYPQVSANFGFSDNFSIAKQLLPGEIVGQPGQQIPVEFGTRFGLQGGVEVNQLLYDKNYRANLNKVGLTQNIARLQTISNTETLVYNTAQLYIQYQISEEQRKLLEDNINRTNTLVDISKAQYENGIIKKLDLDQIRVNRTNLESELTNTTISQRQLINALRFYLDLDSDTQIVLDEELNDTERYPLYPYSATQENIQYKLIDQQLDLTALENDVIKAGYYPTVSAFFRYNYSGQSRKLTFDNDIYSGFGAGTYGVNVSIPVFDGFRKKRKLQENKVRIQQLKHDREVVENNIQLEFDNAVNELVQNEQLIEKQQANMDLAKDVYEVTQLSYQEGVAPLTELLNAETSLKNAQTQYLSALINFKLAELDHIKASGQLAELITSNQ</sequence>
<dbReference type="GO" id="GO:0015562">
    <property type="term" value="F:efflux transmembrane transporter activity"/>
    <property type="evidence" value="ECO:0007669"/>
    <property type="project" value="InterPro"/>
</dbReference>
<comment type="similarity">
    <text evidence="2">Belongs to the outer membrane factor (OMF) (TC 1.B.17) family.</text>
</comment>
<gene>
    <name evidence="9" type="ORF">KUV50_13810</name>
</gene>
<dbReference type="Proteomes" id="UP000753961">
    <property type="component" value="Unassembled WGS sequence"/>
</dbReference>
<dbReference type="PANTHER" id="PTHR30026">
    <property type="entry name" value="OUTER MEMBRANE PROTEIN TOLC"/>
    <property type="match status" value="1"/>
</dbReference>
<dbReference type="Pfam" id="PF02321">
    <property type="entry name" value="OEP"/>
    <property type="match status" value="2"/>
</dbReference>
<dbReference type="GO" id="GO:0009279">
    <property type="term" value="C:cell outer membrane"/>
    <property type="evidence" value="ECO:0007669"/>
    <property type="project" value="UniProtKB-SubCell"/>
</dbReference>
<dbReference type="RefSeq" id="WP_222580762.1">
    <property type="nucleotide sequence ID" value="NZ_JAHVHU010000013.1"/>
</dbReference>
<keyword evidence="10" id="KW-1185">Reference proteome</keyword>
<keyword evidence="5" id="KW-0812">Transmembrane</keyword>
<dbReference type="GO" id="GO:0015288">
    <property type="term" value="F:porin activity"/>
    <property type="evidence" value="ECO:0007669"/>
    <property type="project" value="TreeGrafter"/>
</dbReference>
<comment type="caution">
    <text evidence="9">The sequence shown here is derived from an EMBL/GenBank/DDBJ whole genome shotgun (WGS) entry which is preliminary data.</text>
</comment>
<evidence type="ECO:0000256" key="4">
    <source>
        <dbReference type="ARBA" id="ARBA00022452"/>
    </source>
</evidence>
<dbReference type="AlphaFoldDB" id="A0A953HQ74"/>
<organism evidence="9 10">
    <name type="scientific">Membranihabitans marinus</name>
    <dbReference type="NCBI Taxonomy" id="1227546"/>
    <lineage>
        <taxon>Bacteria</taxon>
        <taxon>Pseudomonadati</taxon>
        <taxon>Bacteroidota</taxon>
        <taxon>Saprospiria</taxon>
        <taxon>Saprospirales</taxon>
        <taxon>Saprospiraceae</taxon>
        <taxon>Membranihabitans</taxon>
    </lineage>
</organism>
<evidence type="ECO:0000256" key="6">
    <source>
        <dbReference type="ARBA" id="ARBA00023136"/>
    </source>
</evidence>
<evidence type="ECO:0000313" key="9">
    <source>
        <dbReference type="EMBL" id="MBY5959224.1"/>
    </source>
</evidence>
<evidence type="ECO:0000256" key="5">
    <source>
        <dbReference type="ARBA" id="ARBA00022692"/>
    </source>
</evidence>
<keyword evidence="7" id="KW-0998">Cell outer membrane</keyword>
<keyword evidence="4" id="KW-1134">Transmembrane beta strand</keyword>
<protein>
    <submittedName>
        <fullName evidence="9">TolC family protein</fullName>
    </submittedName>
</protein>
<keyword evidence="3" id="KW-0813">Transport</keyword>
<evidence type="ECO:0000256" key="2">
    <source>
        <dbReference type="ARBA" id="ARBA00007613"/>
    </source>
</evidence>
<dbReference type="GO" id="GO:1990281">
    <property type="term" value="C:efflux pump complex"/>
    <property type="evidence" value="ECO:0007669"/>
    <property type="project" value="TreeGrafter"/>
</dbReference>
<evidence type="ECO:0000256" key="7">
    <source>
        <dbReference type="ARBA" id="ARBA00023237"/>
    </source>
</evidence>
<feature type="coiled-coil region" evidence="8">
    <location>
        <begin position="335"/>
        <end position="380"/>
    </location>
</feature>
<keyword evidence="8" id="KW-0175">Coiled coil</keyword>
<evidence type="ECO:0000256" key="3">
    <source>
        <dbReference type="ARBA" id="ARBA00022448"/>
    </source>
</evidence>
<reference evidence="9" key="1">
    <citation type="submission" date="2021-06" db="EMBL/GenBank/DDBJ databases">
        <title>44 bacteria genomes isolated from Dapeng, Shenzhen.</title>
        <authorList>
            <person name="Zheng W."/>
            <person name="Yu S."/>
            <person name="Huang Y."/>
        </authorList>
    </citation>
    <scope>NUCLEOTIDE SEQUENCE</scope>
    <source>
        <strain evidence="9">DP5N28-2</strain>
    </source>
</reference>
<accession>A0A953HQ74</accession>
<dbReference type="PANTHER" id="PTHR30026:SF20">
    <property type="entry name" value="OUTER MEMBRANE PROTEIN TOLC"/>
    <property type="match status" value="1"/>
</dbReference>
<proteinExistence type="inferred from homology"/>
<keyword evidence="6" id="KW-0472">Membrane</keyword>
<dbReference type="Gene3D" id="1.20.1600.10">
    <property type="entry name" value="Outer membrane efflux proteins (OEP)"/>
    <property type="match status" value="1"/>
</dbReference>
<evidence type="ECO:0000313" key="10">
    <source>
        <dbReference type="Proteomes" id="UP000753961"/>
    </source>
</evidence>
<dbReference type="SUPFAM" id="SSF56954">
    <property type="entry name" value="Outer membrane efflux proteins (OEP)"/>
    <property type="match status" value="1"/>
</dbReference>
<dbReference type="InterPro" id="IPR051906">
    <property type="entry name" value="TolC-like"/>
</dbReference>